<reference evidence="2 3" key="1">
    <citation type="submission" date="2020-08" db="EMBL/GenBank/DDBJ databases">
        <title>Genomic Encyclopedia of Type Strains, Phase IV (KMG-IV): sequencing the most valuable type-strain genomes for metagenomic binning, comparative biology and taxonomic classification.</title>
        <authorList>
            <person name="Goeker M."/>
        </authorList>
    </citation>
    <scope>NUCLEOTIDE SEQUENCE [LARGE SCALE GENOMIC DNA]</scope>
    <source>
        <strain evidence="2 3">DSM 15581</strain>
    </source>
</reference>
<dbReference type="GO" id="GO:0003677">
    <property type="term" value="F:DNA binding"/>
    <property type="evidence" value="ECO:0007669"/>
    <property type="project" value="InterPro"/>
</dbReference>
<evidence type="ECO:0000313" key="3">
    <source>
        <dbReference type="Proteomes" id="UP000528945"/>
    </source>
</evidence>
<sequence>MSRSAAKNIIGIHGEWVDRVADLGLLDREIDEDAHHWFSMDLDWTKERLQQIFRAQTHVPRTYGEFELYNARRRILGIPTDEPYPDAILDAAVEFMVDLGVFSIPEARGLLILPKQPQAAYADLRRRKTGIWRRLARSKDEILPDEFRELLPEPVIQAPATCYDLEGEERPSPPPKILARLAKLGSLMPAASLYALRIAGRGLQLAFLEQVVRNFEILDSLITEADVDIADQTQVTRFLDGLAIDDTVGEGLSANHRDDLTSLWLSLVKQTDAVASSSPTGGADLRPFVPVSHVAPNQFRSRYKQRFQGAREYSVERKKRTAELSDKFDFIIAAARRRCDQLADVTDDVFAERSAVLDEPSGRIKIETLSWALSEDGTYDGAGLQTIHGWLWTGDALWKRLAGDGPRRANQAARRLYEAEATGENLGLGRFYYQYDRTTRHDGSDGITPWFATIFNAGAPISPSHLEVEHREQRATLIKRWRLPGFHPGASGLLSFDHEGSLLYRLAREEGIDLIALDEFDALIRASHLAFRAGAMTGCRLFETVQMAHKFDCWPVISVGPATGRTGWMAVPGKSTDQVVIGKKDFAKRFYMVDDETYIYFDDMAKVVVRLCHADTGSIPLIEPHANTAERCYPLPYVLSFNGRPISPGDLLTGLRYLLAGIQVCTFHDTRHSSANRGWTEGEDIETTMLRLGHAVERHSRYYRAGAAKGANVVSSDQLSRRSAAANMRYWETFCAS</sequence>
<organism evidence="2 3">
    <name type="scientific">Sphingomonas aquatilis</name>
    <dbReference type="NCBI Taxonomy" id="93063"/>
    <lineage>
        <taxon>Bacteria</taxon>
        <taxon>Pseudomonadati</taxon>
        <taxon>Pseudomonadota</taxon>
        <taxon>Alphaproteobacteria</taxon>
        <taxon>Sphingomonadales</taxon>
        <taxon>Sphingomonadaceae</taxon>
        <taxon>Sphingomonas</taxon>
    </lineage>
</organism>
<gene>
    <name evidence="2" type="ORF">GGR47_003268</name>
</gene>
<proteinExistence type="predicted"/>
<protein>
    <submittedName>
        <fullName evidence="2">Integrase</fullName>
    </submittedName>
</protein>
<dbReference type="GO" id="GO:0015074">
    <property type="term" value="P:DNA integration"/>
    <property type="evidence" value="ECO:0007669"/>
    <property type="project" value="InterPro"/>
</dbReference>
<dbReference type="InterPro" id="IPR013762">
    <property type="entry name" value="Integrase-like_cat_sf"/>
</dbReference>
<comment type="caution">
    <text evidence="2">The sequence shown here is derived from an EMBL/GenBank/DDBJ whole genome shotgun (WGS) entry which is preliminary data.</text>
</comment>
<dbReference type="Proteomes" id="UP000528945">
    <property type="component" value="Unassembled WGS sequence"/>
</dbReference>
<dbReference type="Gene3D" id="1.10.443.10">
    <property type="entry name" value="Intergrase catalytic core"/>
    <property type="match status" value="1"/>
</dbReference>
<dbReference type="GO" id="GO:0006310">
    <property type="term" value="P:DNA recombination"/>
    <property type="evidence" value="ECO:0007669"/>
    <property type="project" value="UniProtKB-KW"/>
</dbReference>
<keyword evidence="3" id="KW-1185">Reference proteome</keyword>
<dbReference type="InterPro" id="IPR011010">
    <property type="entry name" value="DNA_brk_join_enz"/>
</dbReference>
<dbReference type="EMBL" id="JACIDB010000010">
    <property type="protein sequence ID" value="MBB3877000.1"/>
    <property type="molecule type" value="Genomic_DNA"/>
</dbReference>
<evidence type="ECO:0000313" key="2">
    <source>
        <dbReference type="EMBL" id="MBB3877000.1"/>
    </source>
</evidence>
<name>A0AAW3TXX9_9SPHN</name>
<dbReference type="AlphaFoldDB" id="A0AAW3TXX9"/>
<dbReference type="SUPFAM" id="SSF56349">
    <property type="entry name" value="DNA breaking-rejoining enzymes"/>
    <property type="match status" value="1"/>
</dbReference>
<dbReference type="RefSeq" id="WP_147036671.1">
    <property type="nucleotide sequence ID" value="NZ_JACIDB010000010.1"/>
</dbReference>
<evidence type="ECO:0000256" key="1">
    <source>
        <dbReference type="ARBA" id="ARBA00023172"/>
    </source>
</evidence>
<keyword evidence="1" id="KW-0233">DNA recombination</keyword>
<accession>A0AAW3TXX9</accession>